<keyword evidence="2 4" id="KW-0413">Isomerase</keyword>
<dbReference type="AlphaFoldDB" id="A0A9D2MA49"/>
<organism evidence="4 5">
    <name type="scientific">Candidatus Flavonifractor intestinipullorum</name>
    <dbReference type="NCBI Taxonomy" id="2838587"/>
    <lineage>
        <taxon>Bacteria</taxon>
        <taxon>Bacillati</taxon>
        <taxon>Bacillota</taxon>
        <taxon>Clostridia</taxon>
        <taxon>Eubacteriales</taxon>
        <taxon>Oscillospiraceae</taxon>
        <taxon>Flavonifractor</taxon>
    </lineage>
</organism>
<dbReference type="NCBIfam" id="TIGR00689">
    <property type="entry name" value="rpiB_lacA_lacB"/>
    <property type="match status" value="1"/>
</dbReference>
<dbReference type="SUPFAM" id="SSF89623">
    <property type="entry name" value="Ribose/Galactose isomerase RpiB/AlsB"/>
    <property type="match status" value="1"/>
</dbReference>
<feature type="active site" description="Proton donor" evidence="3">
    <location>
        <position position="98"/>
    </location>
</feature>
<dbReference type="InterPro" id="IPR036569">
    <property type="entry name" value="RpiB_LacA_LacB_sf"/>
</dbReference>
<evidence type="ECO:0000256" key="2">
    <source>
        <dbReference type="ARBA" id="ARBA00023235"/>
    </source>
</evidence>
<gene>
    <name evidence="4" type="primary">rpiB</name>
    <name evidence="4" type="ORF">H9714_03525</name>
</gene>
<dbReference type="InterPro" id="IPR003500">
    <property type="entry name" value="RpiB_LacA_LacB"/>
</dbReference>
<dbReference type="Gene3D" id="3.40.1400.10">
    <property type="entry name" value="Sugar-phosphate isomerase, RpiB/LacA/LacB"/>
    <property type="match status" value="1"/>
</dbReference>
<reference evidence="4" key="2">
    <citation type="submission" date="2021-04" db="EMBL/GenBank/DDBJ databases">
        <authorList>
            <person name="Gilroy R."/>
        </authorList>
    </citation>
    <scope>NUCLEOTIDE SEQUENCE</scope>
    <source>
        <strain evidence="4">CHK189-11263</strain>
    </source>
</reference>
<accession>A0A9D2MA49</accession>
<proteinExistence type="inferred from homology"/>
<dbReference type="PANTHER" id="PTHR30345">
    <property type="entry name" value="RIBOSE-5-PHOSPHATE ISOMERASE B"/>
    <property type="match status" value="1"/>
</dbReference>
<dbReference type="InterPro" id="IPR004785">
    <property type="entry name" value="RpiB"/>
</dbReference>
<evidence type="ECO:0000256" key="1">
    <source>
        <dbReference type="ARBA" id="ARBA00008754"/>
    </source>
</evidence>
<evidence type="ECO:0000313" key="4">
    <source>
        <dbReference type="EMBL" id="HJB56602.1"/>
    </source>
</evidence>
<dbReference type="EC" id="5.3.1.6" evidence="4"/>
<sequence>MKISLGSDHGGFAMKEHIKAWLESHGYEVEDCGCHSTESVDYPVYGRAAAEAVASGRCQRGIVVCTTGIGISISANKVRGIRCALCSEPLSAEMTRRHNDANMLALGGALIGRNMAERIVEVFLTTPFEGGRHQRRVDLIHAIEKESSAN</sequence>
<name>A0A9D2MA49_9FIRM</name>
<dbReference type="NCBIfam" id="NF004051">
    <property type="entry name" value="PRK05571.1"/>
    <property type="match status" value="1"/>
</dbReference>
<dbReference type="NCBIfam" id="TIGR01120">
    <property type="entry name" value="rpiB"/>
    <property type="match status" value="1"/>
</dbReference>
<comment type="caution">
    <text evidence="4">The sequence shown here is derived from an EMBL/GenBank/DDBJ whole genome shotgun (WGS) entry which is preliminary data.</text>
</comment>
<evidence type="ECO:0000256" key="3">
    <source>
        <dbReference type="PIRSR" id="PIRSR005384-1"/>
    </source>
</evidence>
<dbReference type="Pfam" id="PF02502">
    <property type="entry name" value="LacAB_rpiB"/>
    <property type="match status" value="1"/>
</dbReference>
<comment type="similarity">
    <text evidence="1">Belongs to the LacAB/RpiB family.</text>
</comment>
<reference evidence="4" key="1">
    <citation type="journal article" date="2021" name="PeerJ">
        <title>Extensive microbial diversity within the chicken gut microbiome revealed by metagenomics and culture.</title>
        <authorList>
            <person name="Gilroy R."/>
            <person name="Ravi A."/>
            <person name="Getino M."/>
            <person name="Pursley I."/>
            <person name="Horton D.L."/>
            <person name="Alikhan N.F."/>
            <person name="Baker D."/>
            <person name="Gharbi K."/>
            <person name="Hall N."/>
            <person name="Watson M."/>
            <person name="Adriaenssens E.M."/>
            <person name="Foster-Nyarko E."/>
            <person name="Jarju S."/>
            <person name="Secka A."/>
            <person name="Antonio M."/>
            <person name="Oren A."/>
            <person name="Chaudhuri R.R."/>
            <person name="La Ragione R."/>
            <person name="Hildebrand F."/>
            <person name="Pallen M.J."/>
        </authorList>
    </citation>
    <scope>NUCLEOTIDE SEQUENCE</scope>
    <source>
        <strain evidence="4">CHK189-11263</strain>
    </source>
</reference>
<dbReference type="Proteomes" id="UP000824208">
    <property type="component" value="Unassembled WGS sequence"/>
</dbReference>
<feature type="active site" description="Proton acceptor" evidence="3">
    <location>
        <position position="65"/>
    </location>
</feature>
<protein>
    <submittedName>
        <fullName evidence="4">Ribose 5-phosphate isomerase B</fullName>
        <ecNumber evidence="4">5.3.1.6</ecNumber>
    </submittedName>
</protein>
<dbReference type="PIRSF" id="PIRSF005384">
    <property type="entry name" value="RpiB_LacA_B"/>
    <property type="match status" value="1"/>
</dbReference>
<evidence type="ECO:0000313" key="5">
    <source>
        <dbReference type="Proteomes" id="UP000824208"/>
    </source>
</evidence>
<dbReference type="GO" id="GO:0005975">
    <property type="term" value="P:carbohydrate metabolic process"/>
    <property type="evidence" value="ECO:0007669"/>
    <property type="project" value="InterPro"/>
</dbReference>
<dbReference type="PANTHER" id="PTHR30345:SF0">
    <property type="entry name" value="DNA DAMAGE-REPAIR_TOLERATION PROTEIN DRT102"/>
    <property type="match status" value="1"/>
</dbReference>
<dbReference type="GO" id="GO:0004751">
    <property type="term" value="F:ribose-5-phosphate isomerase activity"/>
    <property type="evidence" value="ECO:0007669"/>
    <property type="project" value="UniProtKB-EC"/>
</dbReference>
<dbReference type="EMBL" id="DWYC01000036">
    <property type="protein sequence ID" value="HJB56602.1"/>
    <property type="molecule type" value="Genomic_DNA"/>
</dbReference>